<evidence type="ECO:0000313" key="3">
    <source>
        <dbReference type="EMBL" id="KAK6949105.1"/>
    </source>
</evidence>
<keyword evidence="1" id="KW-0175">Coiled coil</keyword>
<feature type="compositionally biased region" description="Acidic residues" evidence="2">
    <location>
        <begin position="392"/>
        <end position="406"/>
    </location>
</feature>
<keyword evidence="4" id="KW-1185">Reference proteome</keyword>
<evidence type="ECO:0000256" key="1">
    <source>
        <dbReference type="SAM" id="Coils"/>
    </source>
</evidence>
<evidence type="ECO:0000256" key="2">
    <source>
        <dbReference type="SAM" id="MobiDB-lite"/>
    </source>
</evidence>
<sequence>MANQVEDRRRVYLACRAIFVGQKAELRKAKKVREEIERWPQVLRSLTRGSSIENVVAILRDLLAQNIFKSERKAKAAFPDLFYSPPEQEVKREASEIDAAKSTAQVLDEVASETHEDAECNNQVEEDVPKQNGEVLSKSEQVNTYSETEPPVTEQAIPEQAIPEPLASTPMPTPTPTPTSLPLSLPSLYPTYIPYKAQHIILTEAQRMLEESCFEFTKKHMPALLENTGLDCASSLELTKWTRLLAKMADEMPETAFNLGTTPLKEVLFSTDKLRHSAVHRVPMTARGIKDQLRSATALTFTLGDNRHTTQLEEICYELDNKVQAMELNKNALVHSTTAELQDIQRRREELDKLEKEVLANMMKSDQKNRGFIGALLEDSVGRILEGKTEMGTDDDNKIEEDEEEFSECHTSVEDFEQDSVV</sequence>
<proteinExistence type="predicted"/>
<protein>
    <submittedName>
        <fullName evidence="3">Uncharacterized protein</fullName>
    </submittedName>
</protein>
<dbReference type="AlphaFoldDB" id="A0AAX6M8Y3"/>
<evidence type="ECO:0000313" key="4">
    <source>
        <dbReference type="Proteomes" id="UP001369815"/>
    </source>
</evidence>
<gene>
    <name evidence="3" type="ORF">Daesc_009178</name>
</gene>
<dbReference type="EMBL" id="JBANMG010000009">
    <property type="protein sequence ID" value="KAK6949105.1"/>
    <property type="molecule type" value="Genomic_DNA"/>
</dbReference>
<feature type="region of interest" description="Disordered" evidence="2">
    <location>
        <begin position="386"/>
        <end position="422"/>
    </location>
</feature>
<organism evidence="3 4">
    <name type="scientific">Daldinia eschscholtzii</name>
    <dbReference type="NCBI Taxonomy" id="292717"/>
    <lineage>
        <taxon>Eukaryota</taxon>
        <taxon>Fungi</taxon>
        <taxon>Dikarya</taxon>
        <taxon>Ascomycota</taxon>
        <taxon>Pezizomycotina</taxon>
        <taxon>Sordariomycetes</taxon>
        <taxon>Xylariomycetidae</taxon>
        <taxon>Xylariales</taxon>
        <taxon>Hypoxylaceae</taxon>
        <taxon>Daldinia</taxon>
    </lineage>
</organism>
<accession>A0AAX6M8Y3</accession>
<name>A0AAX6M8Y3_9PEZI</name>
<comment type="caution">
    <text evidence="3">The sequence shown here is derived from an EMBL/GenBank/DDBJ whole genome shotgun (WGS) entry which is preliminary data.</text>
</comment>
<feature type="coiled-coil region" evidence="1">
    <location>
        <begin position="334"/>
        <end position="361"/>
    </location>
</feature>
<reference evidence="3 4" key="1">
    <citation type="journal article" date="2024" name="Front Chem Biol">
        <title>Unveiling the potential of Daldinia eschscholtzii MFLUCC 19-0629 through bioactivity and bioinformatics studies for enhanced sustainable agriculture production.</title>
        <authorList>
            <person name="Brooks S."/>
            <person name="Weaver J.A."/>
            <person name="Klomchit A."/>
            <person name="Alharthi S.A."/>
            <person name="Onlamun T."/>
            <person name="Nurani R."/>
            <person name="Vong T.K."/>
            <person name="Alberti F."/>
            <person name="Greco C."/>
        </authorList>
    </citation>
    <scope>NUCLEOTIDE SEQUENCE [LARGE SCALE GENOMIC DNA]</scope>
    <source>
        <strain evidence="3">MFLUCC 19-0629</strain>
    </source>
</reference>
<dbReference type="Proteomes" id="UP001369815">
    <property type="component" value="Unassembled WGS sequence"/>
</dbReference>